<accession>K9WWQ0</accession>
<dbReference type="Proteomes" id="UP000010475">
    <property type="component" value="Chromosome"/>
</dbReference>
<gene>
    <name evidence="1" type="ORF">Cylst_1680</name>
</gene>
<dbReference type="HOGENOM" id="CLU_2583882_0_0_3"/>
<reference evidence="1 2" key="1">
    <citation type="submission" date="2012-06" db="EMBL/GenBank/DDBJ databases">
        <title>Finished chromosome of genome of Cylindrospermum stagnale PCC 7417.</title>
        <authorList>
            <consortium name="US DOE Joint Genome Institute"/>
            <person name="Gugger M."/>
            <person name="Coursin T."/>
            <person name="Rippka R."/>
            <person name="Tandeau De Marsac N."/>
            <person name="Huntemann M."/>
            <person name="Wei C.-L."/>
            <person name="Han J."/>
            <person name="Detter J.C."/>
            <person name="Han C."/>
            <person name="Tapia R."/>
            <person name="Chen A."/>
            <person name="Kyrpides N."/>
            <person name="Mavromatis K."/>
            <person name="Markowitz V."/>
            <person name="Szeto E."/>
            <person name="Ivanova N."/>
            <person name="Pagani I."/>
            <person name="Pati A."/>
            <person name="Goodwin L."/>
            <person name="Nordberg H.P."/>
            <person name="Cantor M.N."/>
            <person name="Hua S.X."/>
            <person name="Woyke T."/>
            <person name="Kerfeld C.A."/>
        </authorList>
    </citation>
    <scope>NUCLEOTIDE SEQUENCE [LARGE SCALE GENOMIC DNA]</scope>
    <source>
        <strain evidence="1 2">PCC 7417</strain>
    </source>
</reference>
<dbReference type="KEGG" id="csg:Cylst_1680"/>
<sequence length="80" mass="9312">MSDNIKNQNSDLFIVLSEQEQEAVSGGFFSNLKPFRLVFNKIDIETYASQENNISVGDIVFNNKQETRYKFSQINLKFRN</sequence>
<keyword evidence="2" id="KW-1185">Reference proteome</keyword>
<dbReference type="EMBL" id="CP003642">
    <property type="protein sequence ID" value="AFZ23952.1"/>
    <property type="molecule type" value="Genomic_DNA"/>
</dbReference>
<evidence type="ECO:0000313" key="2">
    <source>
        <dbReference type="Proteomes" id="UP000010475"/>
    </source>
</evidence>
<dbReference type="STRING" id="56107.Cylst_1680"/>
<name>K9WWQ0_9NOST</name>
<protein>
    <submittedName>
        <fullName evidence="1">Uncharacterized protein</fullName>
    </submittedName>
</protein>
<dbReference type="AlphaFoldDB" id="K9WWQ0"/>
<dbReference type="RefSeq" id="WP_015207208.1">
    <property type="nucleotide sequence ID" value="NC_019757.1"/>
</dbReference>
<organism evidence="1 2">
    <name type="scientific">Cylindrospermum stagnale PCC 7417</name>
    <dbReference type="NCBI Taxonomy" id="56107"/>
    <lineage>
        <taxon>Bacteria</taxon>
        <taxon>Bacillati</taxon>
        <taxon>Cyanobacteriota</taxon>
        <taxon>Cyanophyceae</taxon>
        <taxon>Nostocales</taxon>
        <taxon>Nostocaceae</taxon>
        <taxon>Cylindrospermum</taxon>
    </lineage>
</organism>
<dbReference type="OrthoDB" id="518209at2"/>
<evidence type="ECO:0000313" key="1">
    <source>
        <dbReference type="EMBL" id="AFZ23952.1"/>
    </source>
</evidence>
<proteinExistence type="predicted"/>